<dbReference type="PROSITE" id="PS00375">
    <property type="entry name" value="UDPGT"/>
    <property type="match status" value="1"/>
</dbReference>
<dbReference type="InParanoid" id="A0A1Q3CTG9"/>
<accession>A0A1Q3CTG9</accession>
<dbReference type="GO" id="GO:0035251">
    <property type="term" value="F:UDP-glucosyltransferase activity"/>
    <property type="evidence" value="ECO:0007669"/>
    <property type="project" value="InterPro"/>
</dbReference>
<dbReference type="PANTHER" id="PTHR48048:SF20">
    <property type="entry name" value="GLYCOSYLTRANSFERASE"/>
    <property type="match status" value="1"/>
</dbReference>
<dbReference type="SUPFAM" id="SSF53756">
    <property type="entry name" value="UDP-Glycosyltransferase/glycogen phosphorylase"/>
    <property type="match status" value="1"/>
</dbReference>
<dbReference type="CDD" id="cd03784">
    <property type="entry name" value="GT1_Gtf-like"/>
    <property type="match status" value="1"/>
</dbReference>
<dbReference type="FunFam" id="3.40.50.2000:FF:000020">
    <property type="entry name" value="Glycosyltransferase"/>
    <property type="match status" value="1"/>
</dbReference>
<comment type="similarity">
    <text evidence="1 4">Belongs to the UDP-glycosyltransferase family.</text>
</comment>
<sequence>MKDVVVLYPSPGIGHIISMVELGKLILHHYHHQFSITILLTTGFRDTHSITSYIDNVSQSHPSITFRHFPSISVDTTPTRSPAAIAFEFVHLNAPNALHSLGEISKTSTIRAFVIDLFCSDALPVAKQLNIPTFYFYTSGAAALAAFLHFPKLHQLFTQSYKDLATTILQFPAGVPPLRAIHMPEPLLDRNDPAYQDFVHFCSSLPLSDGIIVNTFHDLEPIPIKALEEGACLPDKPTPPIYCIGPLIAEARDEGTHDCLSWLDKQPKRSVVFLCFGSRGTFSPAQVKEIAKGLERSGYRFLWVVKTPPSNEKRKGIDERDMKDVDLDALLPAGFLVRVKDRGMVVKSWAPQVQVLSRDSVGLFVTHCGWNSVLESVVAGVPMVGWPLYAEQHLNRNILVEDMKMAVAVEQREEDGLVNGDELERRVREMMESEKGRELRQRVLLMKERAMVALGESGSSTRDLAQLVQLWNHA</sequence>
<dbReference type="EMBL" id="BDDD01002855">
    <property type="protein sequence ID" value="GAV83338.1"/>
    <property type="molecule type" value="Genomic_DNA"/>
</dbReference>
<dbReference type="FunFam" id="3.40.50.2000:FF:000095">
    <property type="entry name" value="Glycosyltransferase"/>
    <property type="match status" value="1"/>
</dbReference>
<protein>
    <recommendedName>
        <fullName evidence="5">Glycosyltransferase</fullName>
        <ecNumber evidence="5">2.4.1.-</ecNumber>
    </recommendedName>
</protein>
<evidence type="ECO:0000256" key="1">
    <source>
        <dbReference type="ARBA" id="ARBA00009995"/>
    </source>
</evidence>
<keyword evidence="2 4" id="KW-0328">Glycosyltransferase</keyword>
<dbReference type="InterPro" id="IPR050481">
    <property type="entry name" value="UDP-glycosyltransf_plant"/>
</dbReference>
<dbReference type="EC" id="2.4.1.-" evidence="5"/>
<dbReference type="InterPro" id="IPR035595">
    <property type="entry name" value="UDP_glycos_trans_CS"/>
</dbReference>
<organism evidence="6 7">
    <name type="scientific">Cephalotus follicularis</name>
    <name type="common">Albany pitcher plant</name>
    <dbReference type="NCBI Taxonomy" id="3775"/>
    <lineage>
        <taxon>Eukaryota</taxon>
        <taxon>Viridiplantae</taxon>
        <taxon>Streptophyta</taxon>
        <taxon>Embryophyta</taxon>
        <taxon>Tracheophyta</taxon>
        <taxon>Spermatophyta</taxon>
        <taxon>Magnoliopsida</taxon>
        <taxon>eudicotyledons</taxon>
        <taxon>Gunneridae</taxon>
        <taxon>Pentapetalae</taxon>
        <taxon>rosids</taxon>
        <taxon>fabids</taxon>
        <taxon>Oxalidales</taxon>
        <taxon>Cephalotaceae</taxon>
        <taxon>Cephalotus</taxon>
    </lineage>
</organism>
<dbReference type="Pfam" id="PF00201">
    <property type="entry name" value="UDPGT"/>
    <property type="match status" value="1"/>
</dbReference>
<evidence type="ECO:0000256" key="4">
    <source>
        <dbReference type="RuleBase" id="RU003718"/>
    </source>
</evidence>
<evidence type="ECO:0000256" key="3">
    <source>
        <dbReference type="ARBA" id="ARBA00022679"/>
    </source>
</evidence>
<dbReference type="OrthoDB" id="5835829at2759"/>
<gene>
    <name evidence="6" type="ORF">CFOL_v3_26786</name>
</gene>
<keyword evidence="3 4" id="KW-0808">Transferase</keyword>
<dbReference type="Proteomes" id="UP000187406">
    <property type="component" value="Unassembled WGS sequence"/>
</dbReference>
<comment type="caution">
    <text evidence="6">The sequence shown here is derived from an EMBL/GenBank/DDBJ whole genome shotgun (WGS) entry which is preliminary data.</text>
</comment>
<dbReference type="InterPro" id="IPR002213">
    <property type="entry name" value="UDP_glucos_trans"/>
</dbReference>
<evidence type="ECO:0000313" key="6">
    <source>
        <dbReference type="EMBL" id="GAV83338.1"/>
    </source>
</evidence>
<dbReference type="AlphaFoldDB" id="A0A1Q3CTG9"/>
<evidence type="ECO:0000256" key="5">
    <source>
        <dbReference type="RuleBase" id="RU362057"/>
    </source>
</evidence>
<dbReference type="PANTHER" id="PTHR48048">
    <property type="entry name" value="GLYCOSYLTRANSFERASE"/>
    <property type="match status" value="1"/>
</dbReference>
<keyword evidence="7" id="KW-1185">Reference proteome</keyword>
<evidence type="ECO:0000256" key="2">
    <source>
        <dbReference type="ARBA" id="ARBA00022676"/>
    </source>
</evidence>
<dbReference type="Gene3D" id="3.40.50.2000">
    <property type="entry name" value="Glycogen Phosphorylase B"/>
    <property type="match status" value="2"/>
</dbReference>
<reference evidence="7" key="1">
    <citation type="submission" date="2016-04" db="EMBL/GenBank/DDBJ databases">
        <title>Cephalotus genome sequencing.</title>
        <authorList>
            <person name="Fukushima K."/>
            <person name="Hasebe M."/>
            <person name="Fang X."/>
        </authorList>
    </citation>
    <scope>NUCLEOTIDE SEQUENCE [LARGE SCALE GENOMIC DNA]</scope>
    <source>
        <strain evidence="7">cv. St1</strain>
    </source>
</reference>
<name>A0A1Q3CTG9_CEPFO</name>
<proteinExistence type="inferred from homology"/>
<evidence type="ECO:0000313" key="7">
    <source>
        <dbReference type="Proteomes" id="UP000187406"/>
    </source>
</evidence>